<comment type="caution">
    <text evidence="5">The sequence shown here is derived from an EMBL/GenBank/DDBJ whole genome shotgun (WGS) entry which is preliminary data.</text>
</comment>
<dbReference type="Proteomes" id="UP000485484">
    <property type="component" value="Unassembled WGS sequence"/>
</dbReference>
<comment type="similarity">
    <text evidence="1 3">Belongs to the LeuD family. LeuD type 2 subfamily.</text>
</comment>
<dbReference type="Pfam" id="PF00694">
    <property type="entry name" value="Aconitase_C"/>
    <property type="match status" value="1"/>
</dbReference>
<dbReference type="UniPathway" id="UPA00048">
    <property type="reaction ID" value="UER00071"/>
</dbReference>
<dbReference type="SUPFAM" id="SSF52016">
    <property type="entry name" value="LeuD/IlvD-like"/>
    <property type="match status" value="1"/>
</dbReference>
<feature type="domain" description="Aconitase A/isopropylmalate dehydratase small subunit swivel" evidence="4">
    <location>
        <begin position="52"/>
        <end position="101"/>
    </location>
</feature>
<gene>
    <name evidence="3" type="primary">leuD</name>
    <name evidence="5" type="ORF">BWY73_00701</name>
</gene>
<protein>
    <recommendedName>
        <fullName evidence="3">3-isopropylmalate dehydratase small subunit</fullName>
        <ecNumber evidence="3">4.2.1.33</ecNumber>
    </recommendedName>
    <alternativeName>
        <fullName evidence="3">Alpha-IPM isomerase</fullName>
        <shortName evidence="3">IPMI</shortName>
    </alternativeName>
    <alternativeName>
        <fullName evidence="3">Isopropylmalate isomerase</fullName>
    </alternativeName>
</protein>
<keyword evidence="3" id="KW-0028">Amino-acid biosynthesis</keyword>
<dbReference type="InterPro" id="IPR033940">
    <property type="entry name" value="IPMI_Swivel"/>
</dbReference>
<name>A0A1V5MHC1_UNCT6</name>
<dbReference type="GO" id="GO:0003861">
    <property type="term" value="F:3-isopropylmalate dehydratase activity"/>
    <property type="evidence" value="ECO:0007669"/>
    <property type="project" value="UniProtKB-UniRule"/>
</dbReference>
<dbReference type="GO" id="GO:0009098">
    <property type="term" value="P:L-leucine biosynthetic process"/>
    <property type="evidence" value="ECO:0007669"/>
    <property type="project" value="UniProtKB-UniRule"/>
</dbReference>
<dbReference type="NCBIfam" id="TIGR02087">
    <property type="entry name" value="LEUD_arch"/>
    <property type="match status" value="1"/>
</dbReference>
<dbReference type="CDD" id="cd01577">
    <property type="entry name" value="IPMI_Swivel"/>
    <property type="match status" value="1"/>
</dbReference>
<dbReference type="HAMAP" id="MF_01032">
    <property type="entry name" value="LeuD_type2"/>
    <property type="match status" value="1"/>
</dbReference>
<proteinExistence type="inferred from homology"/>
<comment type="pathway">
    <text evidence="3">Amino-acid biosynthesis; L-leucine biosynthesis; L-leucine from 3-methyl-2-oxobutanoate: step 2/4.</text>
</comment>
<dbReference type="EMBL" id="MWAK01000079">
    <property type="protein sequence ID" value="OPZ92647.1"/>
    <property type="molecule type" value="Genomic_DNA"/>
</dbReference>
<dbReference type="InterPro" id="IPR011827">
    <property type="entry name" value="LeuD_type2/HacB/DmdB"/>
</dbReference>
<keyword evidence="3" id="KW-0432">Leucine biosynthesis</keyword>
<comment type="function">
    <text evidence="3">Catalyzes the isomerization between 2-isopropylmalate and 3-isopropylmalate, via the formation of 2-isopropylmaleate.</text>
</comment>
<dbReference type="EC" id="4.2.1.33" evidence="3"/>
<dbReference type="Gene3D" id="3.20.19.10">
    <property type="entry name" value="Aconitase, domain 4"/>
    <property type="match status" value="1"/>
</dbReference>
<evidence type="ECO:0000256" key="2">
    <source>
        <dbReference type="ARBA" id="ARBA00023239"/>
    </source>
</evidence>
<dbReference type="InterPro" id="IPR000573">
    <property type="entry name" value="AconitaseA/IPMdHydase_ssu_swvl"/>
</dbReference>
<keyword evidence="3" id="KW-0100">Branched-chain amino acid biosynthesis</keyword>
<evidence type="ECO:0000256" key="1">
    <source>
        <dbReference type="ARBA" id="ARBA00009869"/>
    </source>
</evidence>
<sequence>MVLKGRARVVGNDVNTDYIISGRYKFKTLDRKELASHLLEDLDPDFVKKIQPGDFIVAGNNFGCGSSREQAPLAIKYADIGAVLARDFARIFFRNAINVGLPLVECDTSGVKDGDELEVDFTAGTVKNLTRGTTENFKPLPRIMLNILAEGGLAPYFQKHHGFEL</sequence>
<evidence type="ECO:0000313" key="5">
    <source>
        <dbReference type="EMBL" id="OPZ92647.1"/>
    </source>
</evidence>
<evidence type="ECO:0000256" key="3">
    <source>
        <dbReference type="HAMAP-Rule" id="MF_01032"/>
    </source>
</evidence>
<dbReference type="InterPro" id="IPR015928">
    <property type="entry name" value="Aconitase/3IPM_dehydase_swvl"/>
</dbReference>
<reference evidence="5" key="1">
    <citation type="submission" date="2017-02" db="EMBL/GenBank/DDBJ databases">
        <title>Delving into the versatile metabolic prowess of the omnipresent phylum Bacteroidetes.</title>
        <authorList>
            <person name="Nobu M.K."/>
            <person name="Mei R."/>
            <person name="Narihiro T."/>
            <person name="Kuroda K."/>
            <person name="Liu W.-T."/>
        </authorList>
    </citation>
    <scope>NUCLEOTIDE SEQUENCE</scope>
    <source>
        <strain evidence="5">ADurb.Bin417</strain>
    </source>
</reference>
<comment type="catalytic activity">
    <reaction evidence="3">
        <text>(2R,3S)-3-isopropylmalate = (2S)-2-isopropylmalate</text>
        <dbReference type="Rhea" id="RHEA:32287"/>
        <dbReference type="ChEBI" id="CHEBI:1178"/>
        <dbReference type="ChEBI" id="CHEBI:35121"/>
        <dbReference type="EC" id="4.2.1.33"/>
    </reaction>
</comment>
<dbReference type="PANTHER" id="PTHR43345">
    <property type="entry name" value="3-ISOPROPYLMALATE DEHYDRATASE SMALL SUBUNIT 2-RELATED-RELATED"/>
    <property type="match status" value="1"/>
</dbReference>
<organism evidence="5">
    <name type="scientific">candidate division TA06 bacterium ADurb.Bin417</name>
    <dbReference type="NCBI Taxonomy" id="1852828"/>
    <lineage>
        <taxon>Bacteria</taxon>
        <taxon>Bacteria division TA06</taxon>
    </lineage>
</organism>
<keyword evidence="2 3" id="KW-0456">Lyase</keyword>
<comment type="subunit">
    <text evidence="3">Heterodimer of LeuC and LeuD.</text>
</comment>
<dbReference type="InterPro" id="IPR050075">
    <property type="entry name" value="LeuD"/>
</dbReference>
<accession>A0A1V5MHC1</accession>
<dbReference type="AlphaFoldDB" id="A0A1V5MHC1"/>
<evidence type="ECO:0000259" key="4">
    <source>
        <dbReference type="Pfam" id="PF00694"/>
    </source>
</evidence>
<dbReference type="PANTHER" id="PTHR43345:SF2">
    <property type="entry name" value="3-ISOPROPYLMALATE DEHYDRATASE SMALL SUBUNIT 1"/>
    <property type="match status" value="1"/>
</dbReference>